<dbReference type="EMBL" id="ML995476">
    <property type="protein sequence ID" value="KAF2145952.1"/>
    <property type="molecule type" value="Genomic_DNA"/>
</dbReference>
<evidence type="ECO:0000313" key="2">
    <source>
        <dbReference type="EMBL" id="KAF2145952.1"/>
    </source>
</evidence>
<keyword evidence="1" id="KW-0472">Membrane</keyword>
<organism evidence="2 3">
    <name type="scientific">Aplosporella prunicola CBS 121167</name>
    <dbReference type="NCBI Taxonomy" id="1176127"/>
    <lineage>
        <taxon>Eukaryota</taxon>
        <taxon>Fungi</taxon>
        <taxon>Dikarya</taxon>
        <taxon>Ascomycota</taxon>
        <taxon>Pezizomycotina</taxon>
        <taxon>Dothideomycetes</taxon>
        <taxon>Dothideomycetes incertae sedis</taxon>
        <taxon>Botryosphaeriales</taxon>
        <taxon>Aplosporellaceae</taxon>
        <taxon>Aplosporella</taxon>
    </lineage>
</organism>
<name>A0A6A6BPD1_9PEZI</name>
<gene>
    <name evidence="2" type="ORF">K452DRAFT_283249</name>
</gene>
<sequence length="71" mass="7347">MSSVHWWLLLYGVALLGVGGRVVRWVGLGAAWASCGAGFFVVASAERGWDGAIAGRVVRPGLGGGRDSAYL</sequence>
<keyword evidence="1" id="KW-1133">Transmembrane helix</keyword>
<dbReference type="Proteomes" id="UP000799438">
    <property type="component" value="Unassembled WGS sequence"/>
</dbReference>
<protein>
    <submittedName>
        <fullName evidence="2">Uncharacterized protein</fullName>
    </submittedName>
</protein>
<keyword evidence="3" id="KW-1185">Reference proteome</keyword>
<reference evidence="2" key="1">
    <citation type="journal article" date="2020" name="Stud. Mycol.">
        <title>101 Dothideomycetes genomes: a test case for predicting lifestyles and emergence of pathogens.</title>
        <authorList>
            <person name="Haridas S."/>
            <person name="Albert R."/>
            <person name="Binder M."/>
            <person name="Bloem J."/>
            <person name="Labutti K."/>
            <person name="Salamov A."/>
            <person name="Andreopoulos B."/>
            <person name="Baker S."/>
            <person name="Barry K."/>
            <person name="Bills G."/>
            <person name="Bluhm B."/>
            <person name="Cannon C."/>
            <person name="Castanera R."/>
            <person name="Culley D."/>
            <person name="Daum C."/>
            <person name="Ezra D."/>
            <person name="Gonzalez J."/>
            <person name="Henrissat B."/>
            <person name="Kuo A."/>
            <person name="Liang C."/>
            <person name="Lipzen A."/>
            <person name="Lutzoni F."/>
            <person name="Magnuson J."/>
            <person name="Mondo S."/>
            <person name="Nolan M."/>
            <person name="Ohm R."/>
            <person name="Pangilinan J."/>
            <person name="Park H.-J."/>
            <person name="Ramirez L."/>
            <person name="Alfaro M."/>
            <person name="Sun H."/>
            <person name="Tritt A."/>
            <person name="Yoshinaga Y."/>
            <person name="Zwiers L.-H."/>
            <person name="Turgeon B."/>
            <person name="Goodwin S."/>
            <person name="Spatafora J."/>
            <person name="Crous P."/>
            <person name="Grigoriev I."/>
        </authorList>
    </citation>
    <scope>NUCLEOTIDE SEQUENCE</scope>
    <source>
        <strain evidence="2">CBS 121167</strain>
    </source>
</reference>
<dbReference type="AlphaFoldDB" id="A0A6A6BPD1"/>
<evidence type="ECO:0000256" key="1">
    <source>
        <dbReference type="SAM" id="Phobius"/>
    </source>
</evidence>
<accession>A0A6A6BPD1</accession>
<evidence type="ECO:0000313" key="3">
    <source>
        <dbReference type="Proteomes" id="UP000799438"/>
    </source>
</evidence>
<dbReference type="RefSeq" id="XP_033401664.1">
    <property type="nucleotide sequence ID" value="XM_033539745.1"/>
</dbReference>
<keyword evidence="1" id="KW-0812">Transmembrane</keyword>
<dbReference type="GeneID" id="54297241"/>
<proteinExistence type="predicted"/>
<feature type="transmembrane region" description="Helical" evidence="1">
    <location>
        <begin position="6"/>
        <end position="23"/>
    </location>
</feature>